<dbReference type="KEGG" id="fcy:FRACYDRAFT_247948"/>
<feature type="compositionally biased region" description="Low complexity" evidence="2">
    <location>
        <begin position="829"/>
        <end position="872"/>
    </location>
</feature>
<keyword evidence="5" id="KW-1185">Reference proteome</keyword>
<feature type="compositionally biased region" description="Low complexity" evidence="2">
    <location>
        <begin position="222"/>
        <end position="234"/>
    </location>
</feature>
<accession>A0A1E7EUN6</accession>
<gene>
    <name evidence="4" type="ORF">FRACYDRAFT_247948</name>
</gene>
<protein>
    <recommendedName>
        <fullName evidence="3">DUF6824 domain-containing protein</fullName>
    </recommendedName>
</protein>
<feature type="region of interest" description="Disordered" evidence="2">
    <location>
        <begin position="1"/>
        <end position="32"/>
    </location>
</feature>
<evidence type="ECO:0000259" key="3">
    <source>
        <dbReference type="Pfam" id="PF20710"/>
    </source>
</evidence>
<proteinExistence type="predicted"/>
<feature type="compositionally biased region" description="Low complexity" evidence="2">
    <location>
        <begin position="394"/>
        <end position="406"/>
    </location>
</feature>
<dbReference type="PANTHER" id="PTHR23353">
    <property type="entry name" value="RAB-GAP/TBC-RELATED"/>
    <property type="match status" value="1"/>
</dbReference>
<feature type="domain" description="DUF6824" evidence="3">
    <location>
        <begin position="730"/>
        <end position="814"/>
    </location>
</feature>
<evidence type="ECO:0000313" key="4">
    <source>
        <dbReference type="EMBL" id="OEU09691.1"/>
    </source>
</evidence>
<feature type="compositionally biased region" description="Basic residues" evidence="2">
    <location>
        <begin position="411"/>
        <end position="421"/>
    </location>
</feature>
<feature type="region of interest" description="Disordered" evidence="2">
    <location>
        <begin position="300"/>
        <end position="339"/>
    </location>
</feature>
<organism evidence="4 5">
    <name type="scientific">Fragilariopsis cylindrus CCMP1102</name>
    <dbReference type="NCBI Taxonomy" id="635003"/>
    <lineage>
        <taxon>Eukaryota</taxon>
        <taxon>Sar</taxon>
        <taxon>Stramenopiles</taxon>
        <taxon>Ochrophyta</taxon>
        <taxon>Bacillariophyta</taxon>
        <taxon>Bacillariophyceae</taxon>
        <taxon>Bacillariophycidae</taxon>
        <taxon>Bacillariales</taxon>
        <taxon>Bacillariaceae</taxon>
        <taxon>Fragilariopsis</taxon>
    </lineage>
</organism>
<feature type="region of interest" description="Disordered" evidence="2">
    <location>
        <begin position="217"/>
        <end position="265"/>
    </location>
</feature>
<feature type="compositionally biased region" description="Low complexity" evidence="2">
    <location>
        <begin position="663"/>
        <end position="682"/>
    </location>
</feature>
<name>A0A1E7EUN6_9STRA</name>
<dbReference type="Pfam" id="PF20710">
    <property type="entry name" value="DUF6824"/>
    <property type="match status" value="1"/>
</dbReference>
<dbReference type="InParanoid" id="A0A1E7EUN6"/>
<dbReference type="InterPro" id="IPR053019">
    <property type="entry name" value="GATA_zinc_finger"/>
</dbReference>
<evidence type="ECO:0000256" key="1">
    <source>
        <dbReference type="SAM" id="Coils"/>
    </source>
</evidence>
<dbReference type="EMBL" id="KV784374">
    <property type="protein sequence ID" value="OEU09691.1"/>
    <property type="molecule type" value="Genomic_DNA"/>
</dbReference>
<dbReference type="Proteomes" id="UP000095751">
    <property type="component" value="Unassembled WGS sequence"/>
</dbReference>
<dbReference type="InterPro" id="IPR049227">
    <property type="entry name" value="DUF6824"/>
</dbReference>
<feature type="compositionally biased region" description="Low complexity" evidence="2">
    <location>
        <begin position="311"/>
        <end position="325"/>
    </location>
</feature>
<feature type="region of interest" description="Disordered" evidence="2">
    <location>
        <begin position="827"/>
        <end position="872"/>
    </location>
</feature>
<feature type="region of interest" description="Disordered" evidence="2">
    <location>
        <begin position="394"/>
        <end position="429"/>
    </location>
</feature>
<reference evidence="4 5" key="1">
    <citation type="submission" date="2016-09" db="EMBL/GenBank/DDBJ databases">
        <title>Extensive genetic diversity and differential bi-allelic expression allows diatom success in the polar Southern Ocean.</title>
        <authorList>
            <consortium name="DOE Joint Genome Institute"/>
            <person name="Mock T."/>
            <person name="Otillar R.P."/>
            <person name="Strauss J."/>
            <person name="Dupont C."/>
            <person name="Frickenhaus S."/>
            <person name="Maumus F."/>
            <person name="Mcmullan M."/>
            <person name="Sanges R."/>
            <person name="Schmutz J."/>
            <person name="Toseland A."/>
            <person name="Valas R."/>
            <person name="Veluchamy A."/>
            <person name="Ward B.J."/>
            <person name="Allen A."/>
            <person name="Barry K."/>
            <person name="Falciatore A."/>
            <person name="Ferrante M."/>
            <person name="Fortunato A.E."/>
            <person name="Gloeckner G."/>
            <person name="Gruber A."/>
            <person name="Hipkin R."/>
            <person name="Janech M."/>
            <person name="Kroth P."/>
            <person name="Leese F."/>
            <person name="Lindquist E."/>
            <person name="Lyon B.R."/>
            <person name="Martin J."/>
            <person name="Mayer C."/>
            <person name="Parker M."/>
            <person name="Quesneville H."/>
            <person name="Raymond J."/>
            <person name="Uhlig C."/>
            <person name="Valentin K.U."/>
            <person name="Worden A.Z."/>
            <person name="Armbrust E.V."/>
            <person name="Bowler C."/>
            <person name="Green B."/>
            <person name="Moulton V."/>
            <person name="Van Oosterhout C."/>
            <person name="Grigoriev I."/>
        </authorList>
    </citation>
    <scope>NUCLEOTIDE SEQUENCE [LARGE SCALE GENOMIC DNA]</scope>
    <source>
        <strain evidence="4 5">CCMP1102</strain>
    </source>
</reference>
<dbReference type="PANTHER" id="PTHR23353:SF23">
    <property type="entry name" value="PROTEIN HAIRLESS"/>
    <property type="match status" value="1"/>
</dbReference>
<feature type="coiled-coil region" evidence="1">
    <location>
        <begin position="64"/>
        <end position="92"/>
    </location>
</feature>
<feature type="compositionally biased region" description="Pro residues" evidence="2">
    <location>
        <begin position="326"/>
        <end position="337"/>
    </location>
</feature>
<dbReference type="AlphaFoldDB" id="A0A1E7EUN6"/>
<evidence type="ECO:0000256" key="2">
    <source>
        <dbReference type="SAM" id="MobiDB-lite"/>
    </source>
</evidence>
<keyword evidence="1" id="KW-0175">Coiled coil</keyword>
<evidence type="ECO:0000313" key="5">
    <source>
        <dbReference type="Proteomes" id="UP000095751"/>
    </source>
</evidence>
<feature type="compositionally biased region" description="Basic and acidic residues" evidence="2">
    <location>
        <begin position="239"/>
        <end position="260"/>
    </location>
</feature>
<feature type="region of interest" description="Disordered" evidence="2">
    <location>
        <begin position="658"/>
        <end position="682"/>
    </location>
</feature>
<sequence length="872" mass="99273">MFSQFATASVDLSPLPMRSSKNPKDDDDNNYDSAVEYCKHRTITSLREDDDDVDMAMMFGDIPENDEINFINEEEEEEEELEQENNNTAEDEAGANVLNDYMAIILAEDGGMKHPPPNTTVEDDLSSALMKLSMNHRSAMEEEIHGVSCFTPFGEETSELIAKSLYEFDIELLKVKKRRRRNNNKRHNNNNKFSTVNDDDDNIADVLRNTIWISGSRGSGSSGVSDSGSGVVGSRSGGHNRDHHDCDDHTNTRRKDRDAHNYTPVPKKRLKTMEGRFDSGIAVGEVVGGATSFWRTHQEVEQGRGGGGGSRVPFTSTSTSSSTIPTFPPRTTPPPPSNDNLLKDCYLNDPNIRLRFLRSEFFDSQKAVERFVLYLEFIQELFGDFVAERPISVNDFNDTNTNSNNNDIKKSTKTKKEKSQKRKDIEQESSTEMKALLNSRLQYLPFRDRSGRRVCIFVGAVLMNIETVLRYKVIMYLHWIASEDIETQQKGVVLICWPSLESDYTTGLSGGGCREREVNASSSNTEQTSIWDKYFTPDKKEIVENKGYDVSLSYHKKSFLTPIRFSSVHFCGQNIPALRLISSIFYFGLPNNIDLKSRYKSHFGEPIELRYQLQGYGIPVDLLPLTFTGVVKTTYHSQCVKFRKKLEQAQVQHAKEKQQLRESMSTSLHSTVSNSSTCTGTSTMSVSSFSSTTEGYINTAATNNTPSKELLDVFSPSIIERFVECPSSFDVIFRKGKSYGHHLGNSVFFKNLMESTFHEYRSYTTQHEKVQLTWRIVHEVVERRKGRFLDWDRSHNMWIHITDIQKMREKVAQSYKVYAKQQRRFSLATTNNTTSSSSSSQQQQQQQQHNQHQQSIFLNNTNNNNNNSNSCI</sequence>